<accession>A0A4R4FFY9</accession>
<evidence type="ECO:0000313" key="2">
    <source>
        <dbReference type="Proteomes" id="UP000295710"/>
    </source>
</evidence>
<name>A0A4R4FFY9_9FIRM</name>
<dbReference type="Proteomes" id="UP000295710">
    <property type="component" value="Unassembled WGS sequence"/>
</dbReference>
<protein>
    <submittedName>
        <fullName evidence="1">DUF523 domain-containing protein</fullName>
    </submittedName>
</protein>
<sequence>MIQKIIVVSHCFLNDAAKLRNQDKEEMAAERAAKRNFLLHVLSEEYEMIQLPCPELLLYGSRRWGHAASQFDTTHFRKEARRMLEPIVMQLEEYAAYPDRYEILGIIGIDGSPSCGVNHTYDGEWGGEFGSGAAIPAILDSLRKVNKPGIFMRILKEMLHEKHLCVRFYSIDTFMAGR</sequence>
<reference evidence="1 2" key="1">
    <citation type="journal article" date="2016" name="Nat. Microbiol.">
        <title>The Mouse Intestinal Bacterial Collection (miBC) provides host-specific insight into cultured diversity and functional potential of the gut microbiota.</title>
        <authorList>
            <person name="Lagkouvardos I."/>
            <person name="Pukall R."/>
            <person name="Abt B."/>
            <person name="Foesel B.U."/>
            <person name="Meier-Kolthoff J.P."/>
            <person name="Kumar N."/>
            <person name="Bresciani A."/>
            <person name="Martinez I."/>
            <person name="Just S."/>
            <person name="Ziegler C."/>
            <person name="Brugiroux S."/>
            <person name="Garzetti D."/>
            <person name="Wenning M."/>
            <person name="Bui T.P."/>
            <person name="Wang J."/>
            <person name="Hugenholtz F."/>
            <person name="Plugge C.M."/>
            <person name="Peterson D.A."/>
            <person name="Hornef M.W."/>
            <person name="Baines J.F."/>
            <person name="Smidt H."/>
            <person name="Walter J."/>
            <person name="Kristiansen K."/>
            <person name="Nielsen H.B."/>
            <person name="Haller D."/>
            <person name="Overmann J."/>
            <person name="Stecher B."/>
            <person name="Clavel T."/>
        </authorList>
    </citation>
    <scope>NUCLEOTIDE SEQUENCE [LARGE SCALE GENOMIC DNA]</scope>
    <source>
        <strain evidence="1 2">DSM 28560</strain>
    </source>
</reference>
<organism evidence="1 2">
    <name type="scientific">Extibacter muris</name>
    <dbReference type="NCBI Taxonomy" id="1796622"/>
    <lineage>
        <taxon>Bacteria</taxon>
        <taxon>Bacillati</taxon>
        <taxon>Bacillota</taxon>
        <taxon>Clostridia</taxon>
        <taxon>Lachnospirales</taxon>
        <taxon>Lachnospiraceae</taxon>
        <taxon>Extibacter</taxon>
    </lineage>
</organism>
<comment type="caution">
    <text evidence="1">The sequence shown here is derived from an EMBL/GenBank/DDBJ whole genome shotgun (WGS) entry which is preliminary data.</text>
</comment>
<dbReference type="RefSeq" id="WP_132276373.1">
    <property type="nucleotide sequence ID" value="NZ_JAOBST010000001.1"/>
</dbReference>
<dbReference type="AlphaFoldDB" id="A0A4R4FFY9"/>
<dbReference type="InterPro" id="IPR054648">
    <property type="entry name" value="TudS-rel"/>
</dbReference>
<dbReference type="NCBIfam" id="NF045597">
    <property type="entry name" value="TudS_rel_CD3072"/>
    <property type="match status" value="1"/>
</dbReference>
<gene>
    <name evidence="1" type="ORF">E1963_06265</name>
</gene>
<keyword evidence="2" id="KW-1185">Reference proteome</keyword>
<dbReference type="EMBL" id="SMMX01000004">
    <property type="protein sequence ID" value="TDA22358.1"/>
    <property type="molecule type" value="Genomic_DNA"/>
</dbReference>
<evidence type="ECO:0000313" key="1">
    <source>
        <dbReference type="EMBL" id="TDA22358.1"/>
    </source>
</evidence>
<proteinExistence type="predicted"/>